<dbReference type="GO" id="GO:0042147">
    <property type="term" value="P:retrograde transport, endosome to Golgi"/>
    <property type="evidence" value="ECO:0007669"/>
    <property type="project" value="TreeGrafter"/>
</dbReference>
<dbReference type="InterPro" id="IPR040108">
    <property type="entry name" value="Laa1/Sip1/HEATR5"/>
</dbReference>
<dbReference type="EMBL" id="JANBTX010000033">
    <property type="protein sequence ID" value="KAJ2689042.1"/>
    <property type="molecule type" value="Genomic_DNA"/>
</dbReference>
<keyword evidence="3" id="KW-1185">Reference proteome</keyword>
<dbReference type="OrthoDB" id="192608at2759"/>
<proteinExistence type="predicted"/>
<evidence type="ECO:0000313" key="2">
    <source>
        <dbReference type="EMBL" id="KAJ2689042.1"/>
    </source>
</evidence>
<evidence type="ECO:0000313" key="3">
    <source>
        <dbReference type="Proteomes" id="UP001151516"/>
    </source>
</evidence>
<accession>A0A9W8GPA1</accession>
<dbReference type="PANTHER" id="PTHR21663">
    <property type="entry name" value="HYPOTHETICAL HEAT DOMAIN-CONTAINING"/>
    <property type="match status" value="1"/>
</dbReference>
<dbReference type="PANTHER" id="PTHR21663:SF0">
    <property type="entry name" value="HEAT REPEAT-CONTAINING PROTEIN 5B"/>
    <property type="match status" value="1"/>
</dbReference>
<dbReference type="InterPro" id="IPR016024">
    <property type="entry name" value="ARM-type_fold"/>
</dbReference>
<dbReference type="Proteomes" id="UP001151516">
    <property type="component" value="Unassembled WGS sequence"/>
</dbReference>
<comment type="caution">
    <text evidence="2">The sequence shown here is derived from an EMBL/GenBank/DDBJ whole genome shotgun (WGS) entry which is preliminary data.</text>
</comment>
<evidence type="ECO:0000256" key="1">
    <source>
        <dbReference type="SAM" id="Phobius"/>
    </source>
</evidence>
<dbReference type="SUPFAM" id="SSF48371">
    <property type="entry name" value="ARM repeat"/>
    <property type="match status" value="1"/>
</dbReference>
<reference evidence="2" key="1">
    <citation type="submission" date="2022-07" db="EMBL/GenBank/DDBJ databases">
        <title>Phylogenomic reconstructions and comparative analyses of Kickxellomycotina fungi.</title>
        <authorList>
            <person name="Reynolds N.K."/>
            <person name="Stajich J.E."/>
            <person name="Barry K."/>
            <person name="Grigoriev I.V."/>
            <person name="Crous P."/>
            <person name="Smith M.E."/>
        </authorList>
    </citation>
    <scope>NUCLEOTIDE SEQUENCE</scope>
    <source>
        <strain evidence="2">CBS 109367</strain>
    </source>
</reference>
<dbReference type="GO" id="GO:0006897">
    <property type="term" value="P:endocytosis"/>
    <property type="evidence" value="ECO:0007669"/>
    <property type="project" value="TreeGrafter"/>
</dbReference>
<keyword evidence="1" id="KW-0812">Transmembrane</keyword>
<dbReference type="GO" id="GO:0005829">
    <property type="term" value="C:cytosol"/>
    <property type="evidence" value="ECO:0007669"/>
    <property type="project" value="GOC"/>
</dbReference>
<organism evidence="2 3">
    <name type="scientific">Coemansia spiralis</name>
    <dbReference type="NCBI Taxonomy" id="417178"/>
    <lineage>
        <taxon>Eukaryota</taxon>
        <taxon>Fungi</taxon>
        <taxon>Fungi incertae sedis</taxon>
        <taxon>Zoopagomycota</taxon>
        <taxon>Kickxellomycotina</taxon>
        <taxon>Kickxellomycetes</taxon>
        <taxon>Kickxellales</taxon>
        <taxon>Kickxellaceae</taxon>
        <taxon>Coemansia</taxon>
    </lineage>
</organism>
<keyword evidence="1" id="KW-0472">Membrane</keyword>
<feature type="transmembrane region" description="Helical" evidence="1">
    <location>
        <begin position="110"/>
        <end position="128"/>
    </location>
</feature>
<protein>
    <submittedName>
        <fullName evidence="2">Uncharacterized protein</fullName>
    </submittedName>
</protein>
<dbReference type="GO" id="GO:0008104">
    <property type="term" value="P:intracellular protein localization"/>
    <property type="evidence" value="ECO:0007669"/>
    <property type="project" value="TreeGrafter"/>
</dbReference>
<sequence>MGEALYAIQIVMHAKRRAAERETRLAALVCAGVLFEVLSSKAGFRLLSCFNDFLAAMLRFARSADEGSAVRVEATRALGKVLIAGKTATEAQAKEAVKVLRGNLVNRSPLLVLVMVGALEALVFYTPFLGPEHAFDAEGFVAGLVPLLSTSVLVPPLALALLRAGSTSTAGRSVSASRVSSSAPGSGPNSGQATLSWALQWLSQAFIKSSASREVCSGIVDAYAALFDELGPDVVEAQYSVILSHVLGALASATQIPSSTAIDSRTKSPHVGLTHAIGTPGNLPTQVGSQPKVVGLAGAFDARAEADILALRNMLARWLAGSLPAEVRAVVSDERATMAQTLMPWRTGSNAQVSGSGEVAILVALQEWRMLVEDLGESARALDVFESDDEEELWVVPLER</sequence>
<feature type="transmembrane region" description="Helical" evidence="1">
    <location>
        <begin position="140"/>
        <end position="162"/>
    </location>
</feature>
<dbReference type="GO" id="GO:0005794">
    <property type="term" value="C:Golgi apparatus"/>
    <property type="evidence" value="ECO:0007669"/>
    <property type="project" value="TreeGrafter"/>
</dbReference>
<name>A0A9W8GPA1_9FUNG</name>
<dbReference type="AlphaFoldDB" id="A0A9W8GPA1"/>
<dbReference type="GO" id="GO:0016020">
    <property type="term" value="C:membrane"/>
    <property type="evidence" value="ECO:0007669"/>
    <property type="project" value="TreeGrafter"/>
</dbReference>
<dbReference type="GO" id="GO:0030139">
    <property type="term" value="C:endocytic vesicle"/>
    <property type="evidence" value="ECO:0007669"/>
    <property type="project" value="TreeGrafter"/>
</dbReference>
<keyword evidence="1" id="KW-1133">Transmembrane helix</keyword>
<gene>
    <name evidence="2" type="ORF">IWW39_001763</name>
</gene>